<keyword evidence="1" id="KW-0732">Signal</keyword>
<protein>
    <recommendedName>
        <fullName evidence="4">Filamentous haemagglutinin FhaB/tRNA nuclease CdiA-like TPS domain-containing protein</fullName>
    </recommendedName>
</protein>
<dbReference type="RefSeq" id="WP_142660150.1">
    <property type="nucleotide sequence ID" value="NZ_CABFVA020000070.1"/>
</dbReference>
<dbReference type="NCBIfam" id="TIGR01901">
    <property type="entry name" value="adhes_NPXG"/>
    <property type="match status" value="1"/>
</dbReference>
<proteinExistence type="predicted"/>
<gene>
    <name evidence="2" type="ORF">MAMT_01296</name>
</gene>
<feature type="chain" id="PRO_5022933006" description="Filamentous haemagglutinin FhaB/tRNA nuclease CdiA-like TPS domain-containing protein" evidence="1">
    <location>
        <begin position="23"/>
        <end position="768"/>
    </location>
</feature>
<dbReference type="Proteomes" id="UP000334923">
    <property type="component" value="Unassembled WGS sequence"/>
</dbReference>
<evidence type="ECO:0000313" key="2">
    <source>
        <dbReference type="EMBL" id="VVM06584.1"/>
    </source>
</evidence>
<sequence length="768" mass="75980">MKRKTKGYLSALRALLVTAACAGLPGLGIGSARATVITPLQLPGHGTATGAGVTHVTAIQNGTETISTNPGNTVISWAASGGTINTSQPGGFNIGSSAALHFGSSPLSSGPGGPPPPAMLHTVLNVDSSGNPSQIMGMLTGASNYAIFVTNANGITVGPSATIVAAAGLGLIAASVNTTQFLSNGTIPVSFASAGPLTVQGNLQGVGNFVLLAGSGAVNVSPIQSASGTYFGTDNVTVVGGVGGLVEPPVLAGPPLPPPGPVASYQYVISDGLSSVTPSATSPTTVTLNLGTLAHSGQEDQPYNMTGLTVLANGNIVNNGVLGGVPNAIPYLQWTGTLTNNGTIYAELGSGVMGGKVSFYGNTSAKLAYGGLVNNGTIATNSRSTLFVNLPGTIINNSGATISNVGGAVALFAGNASLPLFTGVGGAVINYGEIIANSAVTLMASNPNHVGPNAGGGVFSDGSIQILNVSPESGAGTGKLIVASLTGNAFLGGTVTTPNSPNGLATAFFQSGSSPVSTFTLGTNVTAQNLVTFTGGSLTGPGIVTTNSLLLTDFTGNVNNVTSPTNYLANGFHVANGMNGTTQITLNMPTTKDGAIGRQAVNLNVAGNATLTSGRTSTFVNGLGPVGIIPTEANVGSNLLVQASGNLTVNPSSVHLANYALSTGALHTPGFVFPGGIVLIAGNTLTLNTVVDNGYAPTVVAGQGIFFQAPHIATDSPVITNGNAWVNFSTAPSTVPAIYAVTPAVSTTPLGYTIVANPSAYHIRSYAP</sequence>
<dbReference type="OrthoDB" id="178197at2"/>
<organism evidence="2 3">
    <name type="scientific">Methylacidimicrobium tartarophylax</name>
    <dbReference type="NCBI Taxonomy" id="1041768"/>
    <lineage>
        <taxon>Bacteria</taxon>
        <taxon>Pseudomonadati</taxon>
        <taxon>Verrucomicrobiota</taxon>
        <taxon>Methylacidimicrobium</taxon>
    </lineage>
</organism>
<evidence type="ECO:0000256" key="1">
    <source>
        <dbReference type="SAM" id="SignalP"/>
    </source>
</evidence>
<dbReference type="EMBL" id="CABFVA020000070">
    <property type="protein sequence ID" value="VVM06584.1"/>
    <property type="molecule type" value="Genomic_DNA"/>
</dbReference>
<feature type="signal peptide" evidence="1">
    <location>
        <begin position="1"/>
        <end position="22"/>
    </location>
</feature>
<dbReference type="AlphaFoldDB" id="A0A5E6MMD5"/>
<name>A0A5E6MMD5_9BACT</name>
<accession>A0A5E6MMD5</accession>
<evidence type="ECO:0008006" key="4">
    <source>
        <dbReference type="Google" id="ProtNLM"/>
    </source>
</evidence>
<evidence type="ECO:0000313" key="3">
    <source>
        <dbReference type="Proteomes" id="UP000334923"/>
    </source>
</evidence>
<dbReference type="InterPro" id="IPR008638">
    <property type="entry name" value="FhaB/CdiA-like_TPS"/>
</dbReference>
<reference evidence="2 3" key="1">
    <citation type="submission" date="2019-09" db="EMBL/GenBank/DDBJ databases">
        <authorList>
            <person name="Cremers G."/>
        </authorList>
    </citation>
    <scope>NUCLEOTIDE SEQUENCE [LARGE SCALE GENOMIC DNA]</scope>
    <source>
        <strain evidence="2">4A</strain>
    </source>
</reference>
<keyword evidence="3" id="KW-1185">Reference proteome</keyword>